<dbReference type="Pfam" id="PF21530">
    <property type="entry name" value="Pif1_2B_dom"/>
    <property type="match status" value="1"/>
</dbReference>
<dbReference type="AlphaFoldDB" id="A0A7J7MP80"/>
<evidence type="ECO:0000259" key="1">
    <source>
        <dbReference type="Pfam" id="PF21530"/>
    </source>
</evidence>
<dbReference type="Proteomes" id="UP000541444">
    <property type="component" value="Unassembled WGS sequence"/>
</dbReference>
<dbReference type="PANTHER" id="PTHR10492">
    <property type="match status" value="1"/>
</dbReference>
<organism evidence="2 3">
    <name type="scientific">Kingdonia uniflora</name>
    <dbReference type="NCBI Taxonomy" id="39325"/>
    <lineage>
        <taxon>Eukaryota</taxon>
        <taxon>Viridiplantae</taxon>
        <taxon>Streptophyta</taxon>
        <taxon>Embryophyta</taxon>
        <taxon>Tracheophyta</taxon>
        <taxon>Spermatophyta</taxon>
        <taxon>Magnoliopsida</taxon>
        <taxon>Ranunculales</taxon>
        <taxon>Circaeasteraceae</taxon>
        <taxon>Kingdonia</taxon>
    </lineage>
</organism>
<comment type="caution">
    <text evidence="2">The sequence shown here is derived from an EMBL/GenBank/DDBJ whole genome shotgun (WGS) entry which is preliminary data.</text>
</comment>
<accession>A0A7J7MP80</accession>
<gene>
    <name evidence="2" type="ORF">GIB67_017780</name>
</gene>
<protein>
    <recommendedName>
        <fullName evidence="1">DNA helicase Pif1-like 2B domain-containing protein</fullName>
    </recommendedName>
</protein>
<name>A0A7J7MP80_9MAGN</name>
<sequence length="138" mass="15327">MTTSYLTEPTILSACNDDISSINTRALEMMPGKDIVYLAVDILSKEDSDDRTITNRYLTEYINSLDPPGLPPFKLMLKVGCPVMLLRNIAPKDGLFNGTRLMDVLCATQLIEAMILTGEKARNLVFIPRIYLSPISGE</sequence>
<keyword evidence="3" id="KW-1185">Reference proteome</keyword>
<dbReference type="InterPro" id="IPR049163">
    <property type="entry name" value="Pif1-like_2B_dom"/>
</dbReference>
<reference evidence="2 3" key="1">
    <citation type="journal article" date="2020" name="IScience">
        <title>Genome Sequencing of the Endangered Kingdonia uniflora (Circaeasteraceae, Ranunculales) Reveals Potential Mechanisms of Evolutionary Specialization.</title>
        <authorList>
            <person name="Sun Y."/>
            <person name="Deng T."/>
            <person name="Zhang A."/>
            <person name="Moore M.J."/>
            <person name="Landis J.B."/>
            <person name="Lin N."/>
            <person name="Zhang H."/>
            <person name="Zhang X."/>
            <person name="Huang J."/>
            <person name="Zhang X."/>
            <person name="Sun H."/>
            <person name="Wang H."/>
        </authorList>
    </citation>
    <scope>NUCLEOTIDE SEQUENCE [LARGE SCALE GENOMIC DNA]</scope>
    <source>
        <strain evidence="2">TB1705</strain>
        <tissue evidence="2">Leaf</tissue>
    </source>
</reference>
<evidence type="ECO:0000313" key="3">
    <source>
        <dbReference type="Proteomes" id="UP000541444"/>
    </source>
</evidence>
<dbReference type="InterPro" id="IPR027417">
    <property type="entry name" value="P-loop_NTPase"/>
</dbReference>
<proteinExistence type="predicted"/>
<evidence type="ECO:0000313" key="2">
    <source>
        <dbReference type="EMBL" id="KAF6156644.1"/>
    </source>
</evidence>
<dbReference type="SUPFAM" id="SSF52540">
    <property type="entry name" value="P-loop containing nucleoside triphosphate hydrolases"/>
    <property type="match status" value="1"/>
</dbReference>
<feature type="domain" description="DNA helicase Pif1-like 2B" evidence="1">
    <location>
        <begin position="60"/>
        <end position="102"/>
    </location>
</feature>
<dbReference type="OrthoDB" id="1920387at2759"/>
<dbReference type="EMBL" id="JACGCM010001311">
    <property type="protein sequence ID" value="KAF6156644.1"/>
    <property type="molecule type" value="Genomic_DNA"/>
</dbReference>